<dbReference type="Gene3D" id="1.10.10.10">
    <property type="entry name" value="Winged helix-like DNA-binding domain superfamily/Winged helix DNA-binding domain"/>
    <property type="match status" value="1"/>
</dbReference>
<evidence type="ECO:0000313" key="6">
    <source>
        <dbReference type="Proteomes" id="UP000233249"/>
    </source>
</evidence>
<dbReference type="InterPro" id="IPR036388">
    <property type="entry name" value="WH-like_DNA-bd_sf"/>
</dbReference>
<dbReference type="GO" id="GO:0003677">
    <property type="term" value="F:DNA binding"/>
    <property type="evidence" value="ECO:0007669"/>
    <property type="project" value="UniProtKB-KW"/>
</dbReference>
<dbReference type="RefSeq" id="WP_101174165.1">
    <property type="nucleotide sequence ID" value="NZ_JBBMMG010000033.1"/>
</dbReference>
<evidence type="ECO:0000256" key="2">
    <source>
        <dbReference type="ARBA" id="ARBA00023125"/>
    </source>
</evidence>
<organism evidence="5 6">
    <name type="scientific">Corynebacterium mastitidis</name>
    <dbReference type="NCBI Taxonomy" id="161890"/>
    <lineage>
        <taxon>Bacteria</taxon>
        <taxon>Bacillati</taxon>
        <taxon>Actinomycetota</taxon>
        <taxon>Actinomycetes</taxon>
        <taxon>Mycobacteriales</taxon>
        <taxon>Corynebacteriaceae</taxon>
        <taxon>Corynebacterium</taxon>
    </lineage>
</organism>
<keyword evidence="2" id="KW-0238">DNA-binding</keyword>
<dbReference type="GO" id="GO:0003700">
    <property type="term" value="F:DNA-binding transcription factor activity"/>
    <property type="evidence" value="ECO:0007669"/>
    <property type="project" value="InterPro"/>
</dbReference>
<dbReference type="InterPro" id="IPR036390">
    <property type="entry name" value="WH_DNA-bd_sf"/>
</dbReference>
<dbReference type="SUPFAM" id="SSF46785">
    <property type="entry name" value="Winged helix' DNA-binding domain"/>
    <property type="match status" value="1"/>
</dbReference>
<dbReference type="STRING" id="1121365.GCA_000375365_00823"/>
<reference evidence="5 6" key="1">
    <citation type="submission" date="2017-12" db="EMBL/GenBank/DDBJ databases">
        <title>Corynebacterium mastitidis 16-1433 Genome.</title>
        <authorList>
            <person name="Gulvik C.A."/>
        </authorList>
    </citation>
    <scope>NUCLEOTIDE SEQUENCE [LARGE SCALE GENOMIC DNA]</scope>
    <source>
        <strain evidence="5 6">16-1433</strain>
    </source>
</reference>
<sequence>MSSPTPEEVARKVRPALTKLYVMYFRVADQSNLTGPQLSIMTRMKENGESRISHLAKEEGIRMPTASNALHQLEQRGMVERIRDTQDRRGVRVRLTELGLTELERVGEERTKNLTEMLKQLSDEELNRADELVDIINSLATTYGTPDAPQ</sequence>
<proteinExistence type="predicted"/>
<dbReference type="SMART" id="SM00347">
    <property type="entry name" value="HTH_MARR"/>
    <property type="match status" value="1"/>
</dbReference>
<dbReference type="Pfam" id="PF01047">
    <property type="entry name" value="MarR"/>
    <property type="match status" value="1"/>
</dbReference>
<keyword evidence="1" id="KW-0805">Transcription regulation</keyword>
<gene>
    <name evidence="5" type="ORF">CXB45_09195</name>
</gene>
<feature type="domain" description="HTH marR-type" evidence="4">
    <location>
        <begin position="6"/>
        <end position="141"/>
    </location>
</feature>
<evidence type="ECO:0000256" key="1">
    <source>
        <dbReference type="ARBA" id="ARBA00023015"/>
    </source>
</evidence>
<dbReference type="PROSITE" id="PS50995">
    <property type="entry name" value="HTH_MARR_2"/>
    <property type="match status" value="1"/>
</dbReference>
<dbReference type="InterPro" id="IPR000835">
    <property type="entry name" value="HTH_MarR-typ"/>
</dbReference>
<evidence type="ECO:0000313" key="5">
    <source>
        <dbReference type="EMBL" id="PKF68029.1"/>
    </source>
</evidence>
<comment type="caution">
    <text evidence="5">The sequence shown here is derived from an EMBL/GenBank/DDBJ whole genome shotgun (WGS) entry which is preliminary data.</text>
</comment>
<keyword evidence="3" id="KW-0804">Transcription</keyword>
<dbReference type="EMBL" id="PJAF01000030">
    <property type="protein sequence ID" value="PKF68029.1"/>
    <property type="molecule type" value="Genomic_DNA"/>
</dbReference>
<accession>A0A2N0X5Q2</accession>
<dbReference type="PANTHER" id="PTHR42756">
    <property type="entry name" value="TRANSCRIPTIONAL REGULATOR, MARR"/>
    <property type="match status" value="1"/>
</dbReference>
<dbReference type="PANTHER" id="PTHR42756:SF1">
    <property type="entry name" value="TRANSCRIPTIONAL REPRESSOR OF EMRAB OPERON"/>
    <property type="match status" value="1"/>
</dbReference>
<evidence type="ECO:0000256" key="3">
    <source>
        <dbReference type="ARBA" id="ARBA00023163"/>
    </source>
</evidence>
<evidence type="ECO:0000259" key="4">
    <source>
        <dbReference type="PROSITE" id="PS50995"/>
    </source>
</evidence>
<dbReference type="Proteomes" id="UP000233249">
    <property type="component" value="Unassembled WGS sequence"/>
</dbReference>
<name>A0A2N0X5Q2_9CORY</name>
<protein>
    <submittedName>
        <fullName evidence="5">MarR family transcriptional regulator</fullName>
    </submittedName>
</protein>
<dbReference type="OrthoDB" id="3216907at2"/>
<dbReference type="AlphaFoldDB" id="A0A2N0X5Q2"/>